<accession>A0A845I6H9</accession>
<gene>
    <name evidence="1" type="ORF">GTP23_21700</name>
</gene>
<reference evidence="1" key="1">
    <citation type="submission" date="2019-12" db="EMBL/GenBank/DDBJ databases">
        <title>Novel species isolated from a subtropical stream in China.</title>
        <authorList>
            <person name="Lu H."/>
        </authorList>
    </citation>
    <scope>NUCLEOTIDE SEQUENCE [LARGE SCALE GENOMIC DNA]</scope>
    <source>
        <strain evidence="1">FT93W</strain>
    </source>
</reference>
<proteinExistence type="predicted"/>
<keyword evidence="2" id="KW-1185">Reference proteome</keyword>
<dbReference type="Proteomes" id="UP000444316">
    <property type="component" value="Unassembled WGS sequence"/>
</dbReference>
<evidence type="ECO:0000313" key="2">
    <source>
        <dbReference type="Proteomes" id="UP000444316"/>
    </source>
</evidence>
<comment type="caution">
    <text evidence="1">The sequence shown here is derived from an EMBL/GenBank/DDBJ whole genome shotgun (WGS) entry which is preliminary data.</text>
</comment>
<sequence>MQDDFDTFGVPVENMEAAKLREQPQRKGFEYHTQVPTRKQVKTLPVDSLTKLLVGWMTNSPIEIVPSRIQVEQVVELLLQRDDADSLERLLAMCRNYIRN</sequence>
<dbReference type="EMBL" id="WWCL01000007">
    <property type="protein sequence ID" value="MYN47656.1"/>
    <property type="molecule type" value="Genomic_DNA"/>
</dbReference>
<organism evidence="1 2">
    <name type="scientific">Duganella fentianensis</name>
    <dbReference type="NCBI Taxonomy" id="2692177"/>
    <lineage>
        <taxon>Bacteria</taxon>
        <taxon>Pseudomonadati</taxon>
        <taxon>Pseudomonadota</taxon>
        <taxon>Betaproteobacteria</taxon>
        <taxon>Burkholderiales</taxon>
        <taxon>Oxalobacteraceae</taxon>
        <taxon>Telluria group</taxon>
        <taxon>Duganella</taxon>
    </lineage>
</organism>
<protein>
    <submittedName>
        <fullName evidence="1">Uncharacterized protein</fullName>
    </submittedName>
</protein>
<dbReference type="RefSeq" id="WP_161037044.1">
    <property type="nucleotide sequence ID" value="NZ_WWCL01000007.1"/>
</dbReference>
<dbReference type="AlphaFoldDB" id="A0A845I6H9"/>
<evidence type="ECO:0000313" key="1">
    <source>
        <dbReference type="EMBL" id="MYN47656.1"/>
    </source>
</evidence>
<name>A0A845I6H9_9BURK</name>